<feature type="compositionally biased region" description="Basic and acidic residues" evidence="1">
    <location>
        <begin position="381"/>
        <end position="390"/>
    </location>
</feature>
<organism evidence="2 3">
    <name type="scientific">Trapa natans</name>
    <name type="common">Water chestnut</name>
    <dbReference type="NCBI Taxonomy" id="22666"/>
    <lineage>
        <taxon>Eukaryota</taxon>
        <taxon>Viridiplantae</taxon>
        <taxon>Streptophyta</taxon>
        <taxon>Embryophyta</taxon>
        <taxon>Tracheophyta</taxon>
        <taxon>Spermatophyta</taxon>
        <taxon>Magnoliopsida</taxon>
        <taxon>eudicotyledons</taxon>
        <taxon>Gunneridae</taxon>
        <taxon>Pentapetalae</taxon>
        <taxon>rosids</taxon>
        <taxon>malvids</taxon>
        <taxon>Myrtales</taxon>
        <taxon>Lythraceae</taxon>
        <taxon>Trapa</taxon>
    </lineage>
</organism>
<gene>
    <name evidence="2" type="ORF">SAY86_010750</name>
</gene>
<feature type="compositionally biased region" description="Acidic residues" evidence="1">
    <location>
        <begin position="408"/>
        <end position="419"/>
    </location>
</feature>
<feature type="compositionally biased region" description="Low complexity" evidence="1">
    <location>
        <begin position="689"/>
        <end position="703"/>
    </location>
</feature>
<sequence>MVSDGYFEHFSVAEPESPSAHSYGRKLKRLKRAADAVFSVPFFEQSEDDLPPASMPASANSGLTNPVESAEVPSGRLHLPEVKIGIEDDNADFGSLSTGSEKEKYLQRDLMLDSVDAEINVEEGLREERMEPVIGAPDERSHDVELVTPRDTMRETKDRRKRKKKKINGGLDDDTEHIRSTAAINNRREKERRERIQQLRADSQRVLRETRDASFKSMPTVPKPIPSILEKIRWRKLEISKKTASVKGINISSRYLDRFDGESVEFDFEEVNLQRGVNKEAPGLLAKEVVNMPIEANVVPDAGLAVEPNDTPDNMSPEGLSIQKGKQELLSDHKDCEIEEDPLADSSDNPVEEEFTPSLHAVKLEFDSTAQNSYDEENNEKEDVNPHLDQDLDLDLSLPIKDPVKDFLDEEAQEEDDSDGYPFNWKQDDEEDIEDAEELIDMMATHYVEKSIDNEKRNQLHQAWLEQQEDAGMENLLQRIKGGPKQREVTLSVEEYQEYEEVEKKKDEETCGSKDGLDLRSLVQINLRKAKQTISNMFTDKDDLYISSQDDESGSMLTKQSLYKKLERQTRSLSPEMDESSREVFSRIKKLNVMPENKKIAKTSALSDLSVMKNKRNAFLKPSFVSRASNSSLSSKKNHKRTVVRPFIFRQDDRNSRSSFSEESSCMEDSRSTRNPSAKLSSPQDKFYTQTTSASSESNSSTSLYDILRRPYKKSESGVTDAIDARAQSIFAAFRTGKR</sequence>
<name>A0AAN7R251_TRANT</name>
<feature type="compositionally biased region" description="Polar residues" evidence="1">
    <location>
        <begin position="57"/>
        <end position="67"/>
    </location>
</feature>
<evidence type="ECO:0000313" key="2">
    <source>
        <dbReference type="EMBL" id="KAK4786917.1"/>
    </source>
</evidence>
<dbReference type="AlphaFoldDB" id="A0AAN7R251"/>
<feature type="compositionally biased region" description="Polar residues" evidence="1">
    <location>
        <begin position="673"/>
        <end position="688"/>
    </location>
</feature>
<keyword evidence="3" id="KW-1185">Reference proteome</keyword>
<dbReference type="EMBL" id="JAXQNO010000012">
    <property type="protein sequence ID" value="KAK4786917.1"/>
    <property type="molecule type" value="Genomic_DNA"/>
</dbReference>
<accession>A0AAN7R251</accession>
<evidence type="ECO:0000313" key="3">
    <source>
        <dbReference type="Proteomes" id="UP001346149"/>
    </source>
</evidence>
<feature type="region of interest" description="Disordered" evidence="1">
    <location>
        <begin position="340"/>
        <end position="425"/>
    </location>
</feature>
<feature type="region of interest" description="Disordered" evidence="1">
    <location>
        <begin position="655"/>
        <end position="705"/>
    </location>
</feature>
<comment type="caution">
    <text evidence="2">The sequence shown here is derived from an EMBL/GenBank/DDBJ whole genome shotgun (WGS) entry which is preliminary data.</text>
</comment>
<dbReference type="PANTHER" id="PTHR36005">
    <property type="entry name" value="DNA LIGASE-LIKE PROTEIN"/>
    <property type="match status" value="1"/>
</dbReference>
<feature type="region of interest" description="Disordered" evidence="1">
    <location>
        <begin position="152"/>
        <end position="174"/>
    </location>
</feature>
<reference evidence="2 3" key="1">
    <citation type="journal article" date="2023" name="Hortic Res">
        <title>Pangenome of water caltrop reveals structural variations and asymmetric subgenome divergence after allopolyploidization.</title>
        <authorList>
            <person name="Zhang X."/>
            <person name="Chen Y."/>
            <person name="Wang L."/>
            <person name="Yuan Y."/>
            <person name="Fang M."/>
            <person name="Shi L."/>
            <person name="Lu R."/>
            <person name="Comes H.P."/>
            <person name="Ma Y."/>
            <person name="Chen Y."/>
            <person name="Huang G."/>
            <person name="Zhou Y."/>
            <person name="Zheng Z."/>
            <person name="Qiu Y."/>
        </authorList>
    </citation>
    <scope>NUCLEOTIDE SEQUENCE [LARGE SCALE GENOMIC DNA]</scope>
    <source>
        <strain evidence="2">F231</strain>
    </source>
</reference>
<proteinExistence type="predicted"/>
<dbReference type="Proteomes" id="UP001346149">
    <property type="component" value="Unassembled WGS sequence"/>
</dbReference>
<protein>
    <submittedName>
        <fullName evidence="2">Uncharacterized protein</fullName>
    </submittedName>
</protein>
<feature type="region of interest" description="Disordered" evidence="1">
    <location>
        <begin position="45"/>
        <end position="73"/>
    </location>
</feature>
<dbReference type="PANTHER" id="PTHR36005:SF1">
    <property type="entry name" value="DNA LIGASE-LIKE PROTEIN"/>
    <property type="match status" value="1"/>
</dbReference>
<evidence type="ECO:0000256" key="1">
    <source>
        <dbReference type="SAM" id="MobiDB-lite"/>
    </source>
</evidence>